<protein>
    <submittedName>
        <fullName evidence="1">Uncharacterized protein</fullName>
    </submittedName>
</protein>
<gene>
    <name evidence="1" type="ORF">KUCAC02_010957</name>
</gene>
<accession>A0ACB9WV31</accession>
<evidence type="ECO:0000313" key="2">
    <source>
        <dbReference type="Proteomes" id="UP001057452"/>
    </source>
</evidence>
<reference evidence="1" key="1">
    <citation type="submission" date="2022-05" db="EMBL/GenBank/DDBJ databases">
        <title>Chromosome-level genome of Chaenocephalus aceratus.</title>
        <authorList>
            <person name="Park H."/>
        </authorList>
    </citation>
    <scope>NUCLEOTIDE SEQUENCE</scope>
    <source>
        <strain evidence="1">KU_202001</strain>
    </source>
</reference>
<dbReference type="Proteomes" id="UP001057452">
    <property type="component" value="Chromosome 11"/>
</dbReference>
<feature type="non-terminal residue" evidence="1">
    <location>
        <position position="107"/>
    </location>
</feature>
<evidence type="ECO:0000313" key="1">
    <source>
        <dbReference type="EMBL" id="KAI4817572.1"/>
    </source>
</evidence>
<comment type="caution">
    <text evidence="1">The sequence shown here is derived from an EMBL/GenBank/DDBJ whole genome shotgun (WGS) entry which is preliminary data.</text>
</comment>
<proteinExistence type="predicted"/>
<sequence length="107" mass="12515">ERGREKENRRCKKRGVVGRKKRGEDSGGEGRKEGEEVVSKGVGERKHKKEKHTDFKWKLVVGEGGEREDLAEEGGRKKKRYETREKQGVEVERERRRRKVALGEETR</sequence>
<name>A0ACB9WV31_CHAAC</name>
<dbReference type="EMBL" id="CM043795">
    <property type="protein sequence ID" value="KAI4817572.1"/>
    <property type="molecule type" value="Genomic_DNA"/>
</dbReference>
<keyword evidence="2" id="KW-1185">Reference proteome</keyword>
<organism evidence="1 2">
    <name type="scientific">Chaenocephalus aceratus</name>
    <name type="common">Blackfin icefish</name>
    <name type="synonym">Chaenichthys aceratus</name>
    <dbReference type="NCBI Taxonomy" id="36190"/>
    <lineage>
        <taxon>Eukaryota</taxon>
        <taxon>Metazoa</taxon>
        <taxon>Chordata</taxon>
        <taxon>Craniata</taxon>
        <taxon>Vertebrata</taxon>
        <taxon>Euteleostomi</taxon>
        <taxon>Actinopterygii</taxon>
        <taxon>Neopterygii</taxon>
        <taxon>Teleostei</taxon>
        <taxon>Neoteleostei</taxon>
        <taxon>Acanthomorphata</taxon>
        <taxon>Eupercaria</taxon>
        <taxon>Perciformes</taxon>
        <taxon>Notothenioidei</taxon>
        <taxon>Channichthyidae</taxon>
        <taxon>Chaenocephalus</taxon>
    </lineage>
</organism>
<feature type="non-terminal residue" evidence="1">
    <location>
        <position position="1"/>
    </location>
</feature>